<dbReference type="Pfam" id="PF01590">
    <property type="entry name" value="GAF"/>
    <property type="match status" value="1"/>
</dbReference>
<evidence type="ECO:0000256" key="6">
    <source>
        <dbReference type="ARBA" id="ARBA00022606"/>
    </source>
</evidence>
<protein>
    <recommendedName>
        <fullName evidence="3">Blue-light-activated histidine kinase</fullName>
        <ecNumber evidence="2">2.7.13.3</ecNumber>
    </recommendedName>
</protein>
<dbReference type="SUPFAM" id="SSF55785">
    <property type="entry name" value="PYP-like sensor domain (PAS domain)"/>
    <property type="match status" value="1"/>
</dbReference>
<reference evidence="20" key="1">
    <citation type="journal article" date="2019" name="Int. J. Syst. Evol. Microbiol.">
        <title>The Global Catalogue of Microorganisms (GCM) 10K type strain sequencing project: providing services to taxonomists for standard genome sequencing and annotation.</title>
        <authorList>
            <consortium name="The Broad Institute Genomics Platform"/>
            <consortium name="The Broad Institute Genome Sequencing Center for Infectious Disease"/>
            <person name="Wu L."/>
            <person name="Ma J."/>
        </authorList>
    </citation>
    <scope>NUCLEOTIDE SEQUENCE [LARGE SCALE GENOMIC DNA]</scope>
    <source>
        <strain evidence="20">CGMCC 1.16444</strain>
    </source>
</reference>
<dbReference type="InterPro" id="IPR035965">
    <property type="entry name" value="PAS-like_dom_sf"/>
</dbReference>
<dbReference type="EC" id="2.7.13.3" evidence="2"/>
<evidence type="ECO:0000256" key="10">
    <source>
        <dbReference type="ARBA" id="ARBA00022737"/>
    </source>
</evidence>
<feature type="domain" description="PAC" evidence="18">
    <location>
        <begin position="255"/>
        <end position="307"/>
    </location>
</feature>
<dbReference type="PANTHER" id="PTHR41523:SF8">
    <property type="entry name" value="ETHYLENE RESPONSE SENSOR PROTEIN"/>
    <property type="match status" value="1"/>
</dbReference>
<keyword evidence="8" id="KW-0288">FMN</keyword>
<dbReference type="SMART" id="SM00911">
    <property type="entry name" value="HWE_HK"/>
    <property type="match status" value="1"/>
</dbReference>
<keyword evidence="15" id="KW-0843">Virulence</keyword>
<name>A0ABV9Z1G6_9HYPH</name>
<keyword evidence="12 19" id="KW-0418">Kinase</keyword>
<feature type="domain" description="PAS" evidence="17">
    <location>
        <begin position="182"/>
        <end position="253"/>
    </location>
</feature>
<evidence type="ECO:0000256" key="12">
    <source>
        <dbReference type="ARBA" id="ARBA00022777"/>
    </source>
</evidence>
<dbReference type="PANTHER" id="PTHR41523">
    <property type="entry name" value="TWO-COMPONENT SYSTEM SENSOR PROTEIN"/>
    <property type="match status" value="1"/>
</dbReference>
<gene>
    <name evidence="19" type="ORF">ACFPFW_06065</name>
</gene>
<evidence type="ECO:0000259" key="17">
    <source>
        <dbReference type="PROSITE" id="PS50112"/>
    </source>
</evidence>
<evidence type="ECO:0000256" key="16">
    <source>
        <dbReference type="ARBA" id="ARBA00023170"/>
    </source>
</evidence>
<keyword evidence="6" id="KW-0716">Sensory transduction</keyword>
<evidence type="ECO:0000256" key="11">
    <source>
        <dbReference type="ARBA" id="ARBA00022741"/>
    </source>
</evidence>
<keyword evidence="20" id="KW-1185">Reference proteome</keyword>
<evidence type="ECO:0000256" key="2">
    <source>
        <dbReference type="ARBA" id="ARBA00012438"/>
    </source>
</evidence>
<keyword evidence="10" id="KW-0677">Repeat</keyword>
<dbReference type="Pfam" id="PF07536">
    <property type="entry name" value="HWE_HK"/>
    <property type="match status" value="1"/>
</dbReference>
<evidence type="ECO:0000313" key="19">
    <source>
        <dbReference type="EMBL" id="MFC5067578.1"/>
    </source>
</evidence>
<keyword evidence="14" id="KW-0157">Chromophore</keyword>
<dbReference type="Gene3D" id="3.30.565.10">
    <property type="entry name" value="Histidine kinase-like ATPase, C-terminal domain"/>
    <property type="match status" value="1"/>
</dbReference>
<dbReference type="SMART" id="SM00086">
    <property type="entry name" value="PAC"/>
    <property type="match status" value="1"/>
</dbReference>
<evidence type="ECO:0000256" key="8">
    <source>
        <dbReference type="ARBA" id="ARBA00022643"/>
    </source>
</evidence>
<dbReference type="SUPFAM" id="SSF55874">
    <property type="entry name" value="ATPase domain of HSP90 chaperone/DNA topoisomerase II/histidine kinase"/>
    <property type="match status" value="1"/>
</dbReference>
<keyword evidence="7" id="KW-0285">Flavoprotein</keyword>
<dbReference type="Gene3D" id="3.30.450.40">
    <property type="match status" value="1"/>
</dbReference>
<evidence type="ECO:0000256" key="15">
    <source>
        <dbReference type="ARBA" id="ARBA00023026"/>
    </source>
</evidence>
<evidence type="ECO:0000256" key="9">
    <source>
        <dbReference type="ARBA" id="ARBA00022679"/>
    </source>
</evidence>
<dbReference type="InterPro" id="IPR036890">
    <property type="entry name" value="HATPase_C_sf"/>
</dbReference>
<dbReference type="InterPro" id="IPR000700">
    <property type="entry name" value="PAS-assoc_C"/>
</dbReference>
<dbReference type="SUPFAM" id="SSF55781">
    <property type="entry name" value="GAF domain-like"/>
    <property type="match status" value="1"/>
</dbReference>
<evidence type="ECO:0000256" key="4">
    <source>
        <dbReference type="ARBA" id="ARBA00022543"/>
    </source>
</evidence>
<dbReference type="InterPro" id="IPR011102">
    <property type="entry name" value="Sig_transdc_His_kinase_HWE"/>
</dbReference>
<evidence type="ECO:0000256" key="5">
    <source>
        <dbReference type="ARBA" id="ARBA00022553"/>
    </source>
</evidence>
<dbReference type="PROSITE" id="PS50112">
    <property type="entry name" value="PAS"/>
    <property type="match status" value="1"/>
</dbReference>
<evidence type="ECO:0000256" key="1">
    <source>
        <dbReference type="ARBA" id="ARBA00000085"/>
    </source>
</evidence>
<dbReference type="Pfam" id="PF08447">
    <property type="entry name" value="PAS_3"/>
    <property type="match status" value="1"/>
</dbReference>
<dbReference type="EMBL" id="JBHSJF010000005">
    <property type="protein sequence ID" value="MFC5067578.1"/>
    <property type="molecule type" value="Genomic_DNA"/>
</dbReference>
<comment type="catalytic activity">
    <reaction evidence="1">
        <text>ATP + protein L-histidine = ADP + protein N-phospho-L-histidine.</text>
        <dbReference type="EC" id="2.7.13.3"/>
    </reaction>
</comment>
<dbReference type="InterPro" id="IPR000014">
    <property type="entry name" value="PAS"/>
</dbReference>
<organism evidence="19 20">
    <name type="scientific">Flaviflagellibacter deserti</name>
    <dbReference type="NCBI Taxonomy" id="2267266"/>
    <lineage>
        <taxon>Bacteria</taxon>
        <taxon>Pseudomonadati</taxon>
        <taxon>Pseudomonadota</taxon>
        <taxon>Alphaproteobacteria</taxon>
        <taxon>Hyphomicrobiales</taxon>
        <taxon>Flaviflagellibacter</taxon>
    </lineage>
</organism>
<keyword evidence="9 19" id="KW-0808">Transferase</keyword>
<keyword evidence="11" id="KW-0547">Nucleotide-binding</keyword>
<dbReference type="InterPro" id="IPR029016">
    <property type="entry name" value="GAF-like_dom_sf"/>
</dbReference>
<comment type="caution">
    <text evidence="19">The sequence shown here is derived from an EMBL/GenBank/DDBJ whole genome shotgun (WGS) entry which is preliminary data.</text>
</comment>
<dbReference type="InterPro" id="IPR003018">
    <property type="entry name" value="GAF"/>
</dbReference>
<dbReference type="InterPro" id="IPR001610">
    <property type="entry name" value="PAC"/>
</dbReference>
<sequence>MSIIRPLTEMQKHLAILNSSDRLRALRSTSLLDSETEERFDRLTRLVARSLGVAVSLVSLVEDDRQFFKSEFGLPEPWKTARETPLTHSFCQYVVSSEQALEVSDATTHPLVRDNRAIDDLGVRAYLGLPLRGPGGHVLGSLCAIDDTPREWSDEDRQILADFVALVETQINVSWARNLAENERIWRDILDTTPQMVWSATPDGSPDYYNEQWYAFTGIPHGATDGDGWTDVFHPDDRERSLSRWRQSWLSGEPYEIEYRLRHRSGEYRWTLGRGVPQRDETGQIKRWFGTLTDIHDLKLAEEQRDLVTRELAHRIKNIFALVASLVSLSGRASPDNAEFARELSGRIVALARAHDCVSPGTLGDRPNDPQSLRRLLETLIEPHRDHAGTQIAVVGDDAVVGHQTATGVALIVHELATNAVKYGALSPRGGSIAVDCRDLGNRFAITWREDCAAPATDAPNEMGFGSVLIERAAKAQLGASITREWGTRGLTLSIEIPDAQLAQ</sequence>
<keyword evidence="13" id="KW-0067">ATP-binding</keyword>
<dbReference type="Gene3D" id="3.30.450.20">
    <property type="entry name" value="PAS domain"/>
    <property type="match status" value="1"/>
</dbReference>
<evidence type="ECO:0000256" key="13">
    <source>
        <dbReference type="ARBA" id="ARBA00022840"/>
    </source>
</evidence>
<dbReference type="Proteomes" id="UP001595796">
    <property type="component" value="Unassembled WGS sequence"/>
</dbReference>
<keyword evidence="16" id="KW-0675">Receptor</keyword>
<dbReference type="InterPro" id="IPR013655">
    <property type="entry name" value="PAS_fold_3"/>
</dbReference>
<evidence type="ECO:0000256" key="14">
    <source>
        <dbReference type="ARBA" id="ARBA00022991"/>
    </source>
</evidence>
<accession>A0ABV9Z1G6</accession>
<evidence type="ECO:0000313" key="20">
    <source>
        <dbReference type="Proteomes" id="UP001595796"/>
    </source>
</evidence>
<dbReference type="NCBIfam" id="TIGR00229">
    <property type="entry name" value="sensory_box"/>
    <property type="match status" value="1"/>
</dbReference>
<evidence type="ECO:0000256" key="7">
    <source>
        <dbReference type="ARBA" id="ARBA00022630"/>
    </source>
</evidence>
<dbReference type="GO" id="GO:0004673">
    <property type="term" value="F:protein histidine kinase activity"/>
    <property type="evidence" value="ECO:0007669"/>
    <property type="project" value="UniProtKB-EC"/>
</dbReference>
<dbReference type="CDD" id="cd00130">
    <property type="entry name" value="PAS"/>
    <property type="match status" value="1"/>
</dbReference>
<evidence type="ECO:0000256" key="3">
    <source>
        <dbReference type="ARBA" id="ARBA00021740"/>
    </source>
</evidence>
<dbReference type="SMART" id="SM00065">
    <property type="entry name" value="GAF"/>
    <property type="match status" value="1"/>
</dbReference>
<evidence type="ECO:0000259" key="18">
    <source>
        <dbReference type="PROSITE" id="PS50113"/>
    </source>
</evidence>
<keyword evidence="4" id="KW-0600">Photoreceptor protein</keyword>
<proteinExistence type="predicted"/>
<dbReference type="RefSeq" id="WP_114957066.1">
    <property type="nucleotide sequence ID" value="NZ_JBHSJF010000005.1"/>
</dbReference>
<keyword evidence="5" id="KW-0597">Phosphoprotein</keyword>
<dbReference type="PROSITE" id="PS50113">
    <property type="entry name" value="PAC"/>
    <property type="match status" value="1"/>
</dbReference>